<dbReference type="EMBL" id="JAMZIH010006130">
    <property type="protein sequence ID" value="KAJ1674249.1"/>
    <property type="molecule type" value="Genomic_DNA"/>
</dbReference>
<reference evidence="1" key="1">
    <citation type="submission" date="2022-06" db="EMBL/GenBank/DDBJ databases">
        <title>Phylogenomic reconstructions and comparative analyses of Kickxellomycotina fungi.</title>
        <authorList>
            <person name="Reynolds N.K."/>
            <person name="Stajich J.E."/>
            <person name="Barry K."/>
            <person name="Grigoriev I.V."/>
            <person name="Crous P."/>
            <person name="Smith M.E."/>
        </authorList>
    </citation>
    <scope>NUCLEOTIDE SEQUENCE</scope>
    <source>
        <strain evidence="1">RSA 2271</strain>
    </source>
</reference>
<dbReference type="EC" id="2.1.1.17" evidence="1"/>
<feature type="non-terminal residue" evidence="1">
    <location>
        <position position="694"/>
    </location>
</feature>
<protein>
    <submittedName>
        <fullName evidence="1">Phosphatidylethanolamine N-methyltransferase</fullName>
        <ecNumber evidence="1">2.1.1.17</ecNumber>
    </submittedName>
</protein>
<keyword evidence="1" id="KW-0808">Transferase</keyword>
<sequence length="694" mass="77814">MPIRRRRPGVVDQSVPTATEPRRSGEASGGDSTSLTAGAMVSMKVPPSSAIVFSSQDALPDREEGAELKRRHYRNSNSNSSSASTPLIGHTPNGRRFAVPKTHDMVSSLFNPTKPKSHFDWVILFTLSLHAIVYLTFPAVWRWKFLLASFAFWRIAYNGGLGLILKWQSERRGLVNWFIRNGLLKMHYEDTGIADYNDGDDNNGKGPAPAGSASNPAVAKWLRQQLEVKMGPDYDFDAVPAEFNAWLLYRQLVDLVLLNDFFAYFFFCLCFVSSSSDMWWKAGLRQAAGWMLLAFNLWVKIDAHRVVKDYAWYWGDFFFLVDQSLTFDGVFEMAPHPMYSIGYAGYYGGSLITGSYTVFYVSLAAHLCQFLFLSLVENPHIEKTYERPPIALKLWRMKRLRSRSLSEEQSDSSMDNTATKGHDGSPGPTAKVPAEALALSTSFRNDLVIFKNLDLLRAADLMLVLLLLYGAVVPAVVYMVALRHSLTAQIGMLWLAVGQCLFWITFRTLGLGYILRRQSESQWVIRWFLRHGGTADEAFTSWRAIYNAALAMTYASFSLLALVAYFFNDKSREMASAAVITAASNTYADPVGFLGSRLLAPTLGVLLIAFHIWSSKSVYDALGDFGWFYGDFFVQNLPADRQKLAFTGVYRYLNNPEKVIGQAAFYGLALISGSWVVLGLAMTLQVANFLFLTY</sequence>
<proteinExistence type="predicted"/>
<evidence type="ECO:0000313" key="1">
    <source>
        <dbReference type="EMBL" id="KAJ1674249.1"/>
    </source>
</evidence>
<name>A0ACC1HCF0_9FUNG</name>
<dbReference type="Proteomes" id="UP001145114">
    <property type="component" value="Unassembled WGS sequence"/>
</dbReference>
<keyword evidence="1" id="KW-0489">Methyltransferase</keyword>
<comment type="caution">
    <text evidence="1">The sequence shown here is derived from an EMBL/GenBank/DDBJ whole genome shotgun (WGS) entry which is preliminary data.</text>
</comment>
<gene>
    <name evidence="1" type="primary">CHO2_1</name>
    <name evidence="1" type="ORF">EV182_003666</name>
</gene>
<evidence type="ECO:0000313" key="2">
    <source>
        <dbReference type="Proteomes" id="UP001145114"/>
    </source>
</evidence>
<keyword evidence="2" id="KW-1185">Reference proteome</keyword>
<accession>A0ACC1HCF0</accession>
<organism evidence="1 2">
    <name type="scientific">Spiromyces aspiralis</name>
    <dbReference type="NCBI Taxonomy" id="68401"/>
    <lineage>
        <taxon>Eukaryota</taxon>
        <taxon>Fungi</taxon>
        <taxon>Fungi incertae sedis</taxon>
        <taxon>Zoopagomycota</taxon>
        <taxon>Kickxellomycotina</taxon>
        <taxon>Kickxellomycetes</taxon>
        <taxon>Kickxellales</taxon>
        <taxon>Kickxellaceae</taxon>
        <taxon>Spiromyces</taxon>
    </lineage>
</organism>